<keyword evidence="2" id="KW-0808">Transferase</keyword>
<organism evidence="2 3">
    <name type="scientific">Noviherbaspirillum sedimenti</name>
    <dbReference type="NCBI Taxonomy" id="2320865"/>
    <lineage>
        <taxon>Bacteria</taxon>
        <taxon>Pseudomonadati</taxon>
        <taxon>Pseudomonadota</taxon>
        <taxon>Betaproteobacteria</taxon>
        <taxon>Burkholderiales</taxon>
        <taxon>Oxalobacteraceae</taxon>
        <taxon>Noviherbaspirillum</taxon>
    </lineage>
</organism>
<name>A0A3A3G8N2_9BURK</name>
<keyword evidence="1" id="KW-0472">Membrane</keyword>
<dbReference type="AlphaFoldDB" id="A0A3A3G8N2"/>
<dbReference type="RefSeq" id="WP_119786422.1">
    <property type="nucleotide sequence ID" value="NZ_QYUQ01000002.1"/>
</dbReference>
<dbReference type="CDD" id="cd02440">
    <property type="entry name" value="AdoMet_MTases"/>
    <property type="match status" value="1"/>
</dbReference>
<dbReference type="PANTHER" id="PTHR43861:SF6">
    <property type="entry name" value="METHYLTRANSFERASE TYPE 11"/>
    <property type="match status" value="1"/>
</dbReference>
<reference evidence="3" key="1">
    <citation type="submission" date="2018-09" db="EMBL/GenBank/DDBJ databases">
        <authorList>
            <person name="Zhu H."/>
        </authorList>
    </citation>
    <scope>NUCLEOTIDE SEQUENCE [LARGE SCALE GENOMIC DNA]</scope>
    <source>
        <strain evidence="3">K1S02-23</strain>
    </source>
</reference>
<sequence length="276" mass="31371">MSDTLQYSIVDGIKCYSPEVASDYTDYPDSGFDLTDKNAESSFWVSSRNRLFKGIVQRHLAPTGKTKFLEIGCGTGDFIHQIAQNENLEITGSEIYLKGLVYAKKNLPNVDFVQFDVTQGKIGEQFHIITAFDVIEHIENDGAALSNMSQMLNRDGVLIISVPQHMFLWSKLDEIVKHKRRYSRRELVRKLKENGFEISYATSFVFILFPLMLISRLFDKGRDQSPSAEKALEKRVKFSDSLNVIFDLFMRIDEFLIGFGASLPFGGTLVIVAKKR</sequence>
<accession>A0A3A3G8N2</accession>
<dbReference type="PANTHER" id="PTHR43861">
    <property type="entry name" value="TRANS-ACONITATE 2-METHYLTRANSFERASE-RELATED"/>
    <property type="match status" value="1"/>
</dbReference>
<gene>
    <name evidence="2" type="ORF">D3878_16150</name>
</gene>
<dbReference type="Proteomes" id="UP000266327">
    <property type="component" value="Unassembled WGS sequence"/>
</dbReference>
<dbReference type="SUPFAM" id="SSF53335">
    <property type="entry name" value="S-adenosyl-L-methionine-dependent methyltransferases"/>
    <property type="match status" value="1"/>
</dbReference>
<dbReference type="InterPro" id="IPR029063">
    <property type="entry name" value="SAM-dependent_MTases_sf"/>
</dbReference>
<keyword evidence="1" id="KW-1133">Transmembrane helix</keyword>
<dbReference type="GO" id="GO:0008168">
    <property type="term" value="F:methyltransferase activity"/>
    <property type="evidence" value="ECO:0007669"/>
    <property type="project" value="UniProtKB-KW"/>
</dbReference>
<evidence type="ECO:0000313" key="3">
    <source>
        <dbReference type="Proteomes" id="UP000266327"/>
    </source>
</evidence>
<keyword evidence="3" id="KW-1185">Reference proteome</keyword>
<evidence type="ECO:0000256" key="1">
    <source>
        <dbReference type="SAM" id="Phobius"/>
    </source>
</evidence>
<keyword evidence="2" id="KW-0489">Methyltransferase</keyword>
<dbReference type="Pfam" id="PF13489">
    <property type="entry name" value="Methyltransf_23"/>
    <property type="match status" value="1"/>
</dbReference>
<evidence type="ECO:0000313" key="2">
    <source>
        <dbReference type="EMBL" id="RJG02922.1"/>
    </source>
</evidence>
<feature type="transmembrane region" description="Helical" evidence="1">
    <location>
        <begin position="198"/>
        <end position="218"/>
    </location>
</feature>
<keyword evidence="1" id="KW-0812">Transmembrane</keyword>
<comment type="caution">
    <text evidence="2">The sequence shown here is derived from an EMBL/GenBank/DDBJ whole genome shotgun (WGS) entry which is preliminary data.</text>
</comment>
<protein>
    <submittedName>
        <fullName evidence="2">Class I SAM-dependent methyltransferase</fullName>
    </submittedName>
</protein>
<dbReference type="OrthoDB" id="9790457at2"/>
<dbReference type="GO" id="GO:0032259">
    <property type="term" value="P:methylation"/>
    <property type="evidence" value="ECO:0007669"/>
    <property type="project" value="UniProtKB-KW"/>
</dbReference>
<dbReference type="Gene3D" id="3.40.50.150">
    <property type="entry name" value="Vaccinia Virus protein VP39"/>
    <property type="match status" value="1"/>
</dbReference>
<feature type="transmembrane region" description="Helical" evidence="1">
    <location>
        <begin position="255"/>
        <end position="273"/>
    </location>
</feature>
<dbReference type="EMBL" id="QYUQ01000002">
    <property type="protein sequence ID" value="RJG02922.1"/>
    <property type="molecule type" value="Genomic_DNA"/>
</dbReference>
<proteinExistence type="predicted"/>